<keyword evidence="2" id="KW-1185">Reference proteome</keyword>
<reference evidence="1 2" key="1">
    <citation type="submission" date="2024-11" db="EMBL/GenBank/DDBJ databases">
        <title>Chromosome-level genome assembly of the freshwater bivalve Anodonta woodiana.</title>
        <authorList>
            <person name="Chen X."/>
        </authorList>
    </citation>
    <scope>NUCLEOTIDE SEQUENCE [LARGE SCALE GENOMIC DNA]</scope>
    <source>
        <strain evidence="1">MN2024</strain>
        <tissue evidence="1">Gills</tissue>
    </source>
</reference>
<accession>A0ABD3VM84</accession>
<evidence type="ECO:0000313" key="2">
    <source>
        <dbReference type="Proteomes" id="UP001634394"/>
    </source>
</evidence>
<dbReference type="AlphaFoldDB" id="A0ABD3VM84"/>
<organism evidence="1 2">
    <name type="scientific">Sinanodonta woodiana</name>
    <name type="common">Chinese pond mussel</name>
    <name type="synonym">Anodonta woodiana</name>
    <dbReference type="NCBI Taxonomy" id="1069815"/>
    <lineage>
        <taxon>Eukaryota</taxon>
        <taxon>Metazoa</taxon>
        <taxon>Spiralia</taxon>
        <taxon>Lophotrochozoa</taxon>
        <taxon>Mollusca</taxon>
        <taxon>Bivalvia</taxon>
        <taxon>Autobranchia</taxon>
        <taxon>Heteroconchia</taxon>
        <taxon>Palaeoheterodonta</taxon>
        <taxon>Unionida</taxon>
        <taxon>Unionoidea</taxon>
        <taxon>Unionidae</taxon>
        <taxon>Unioninae</taxon>
        <taxon>Sinanodonta</taxon>
    </lineage>
</organism>
<protein>
    <submittedName>
        <fullName evidence="1">Uncharacterized protein</fullName>
    </submittedName>
</protein>
<comment type="caution">
    <text evidence="1">The sequence shown here is derived from an EMBL/GenBank/DDBJ whole genome shotgun (WGS) entry which is preliminary data.</text>
</comment>
<name>A0ABD3VM84_SINWO</name>
<evidence type="ECO:0000313" key="1">
    <source>
        <dbReference type="EMBL" id="KAL3861652.1"/>
    </source>
</evidence>
<sequence>DVAYYQDLENGAFMTARCVKRSNGQCDIRINGNIRLGDRNYNLRPSEADVIQSDFLDSIGLRGRRYVLQDQEKVQSGMSVGNNEQTNIDEKNEQDNYLDVLQHISYGQDNINPYMKPA</sequence>
<dbReference type="Proteomes" id="UP001634394">
    <property type="component" value="Unassembled WGS sequence"/>
</dbReference>
<dbReference type="EMBL" id="JBJQND010000011">
    <property type="protein sequence ID" value="KAL3861652.1"/>
    <property type="molecule type" value="Genomic_DNA"/>
</dbReference>
<feature type="non-terminal residue" evidence="1">
    <location>
        <position position="118"/>
    </location>
</feature>
<gene>
    <name evidence="1" type="ORF">ACJMK2_007677</name>
</gene>
<proteinExistence type="predicted"/>
<feature type="non-terminal residue" evidence="1">
    <location>
        <position position="1"/>
    </location>
</feature>